<protein>
    <recommendedName>
        <fullName evidence="4">Ferredoxin</fullName>
    </recommendedName>
</protein>
<gene>
    <name evidence="2" type="ORF">AWM72_01160</name>
</gene>
<dbReference type="KEGG" id="asan:AWM72_01160"/>
<evidence type="ECO:0000313" key="3">
    <source>
        <dbReference type="Proteomes" id="UP000069912"/>
    </source>
</evidence>
<comment type="cofactor">
    <cofactor evidence="1">
        <name>[4Fe-4S] cluster</name>
        <dbReference type="ChEBI" id="CHEBI:49883"/>
    </cofactor>
</comment>
<name>A0A0X8FCQ0_9LACT</name>
<keyword evidence="3" id="KW-1185">Reference proteome</keyword>
<reference evidence="3" key="2">
    <citation type="submission" date="2016-01" db="EMBL/GenBank/DDBJ databases">
        <title>Six Aerococcus type strain genome sequencing and assembly using PacBio and Illumina Hiseq.</title>
        <authorList>
            <person name="Carkaci D."/>
            <person name="Dargis R."/>
            <person name="Nielsen X.C."/>
            <person name="Skovgaard O."/>
            <person name="Fuursted K."/>
            <person name="Christensen J.J."/>
        </authorList>
    </citation>
    <scope>NUCLEOTIDE SEQUENCE [LARGE SCALE GENOMIC DNA]</scope>
    <source>
        <strain evidence="3">CCUG43001</strain>
    </source>
</reference>
<dbReference type="SUPFAM" id="SSF54862">
    <property type="entry name" value="4Fe-4S ferredoxins"/>
    <property type="match status" value="1"/>
</dbReference>
<dbReference type="Pfam" id="PF13459">
    <property type="entry name" value="Fer4_15"/>
    <property type="match status" value="1"/>
</dbReference>
<dbReference type="PANTHER" id="PTHR39163:SF1">
    <property type="entry name" value="FERREDOXIN"/>
    <property type="match status" value="1"/>
</dbReference>
<dbReference type="Gene3D" id="3.30.70.20">
    <property type="match status" value="1"/>
</dbReference>
<sequence length="70" mass="7762">MQGQIIPEACIACGICQLKAGQIFDYDDEGIAYFKNADQAYRAQIPDDQVEAFRQALTHCPTGAIQRVKN</sequence>
<evidence type="ECO:0000313" key="2">
    <source>
        <dbReference type="EMBL" id="AMB94925.1"/>
    </source>
</evidence>
<dbReference type="EMBL" id="CP014160">
    <property type="protein sequence ID" value="AMB94925.1"/>
    <property type="molecule type" value="Genomic_DNA"/>
</dbReference>
<evidence type="ECO:0000256" key="1">
    <source>
        <dbReference type="ARBA" id="ARBA00001966"/>
    </source>
</evidence>
<organism evidence="2 3">
    <name type="scientific">Aerococcus sanguinicola</name>
    <dbReference type="NCBI Taxonomy" id="119206"/>
    <lineage>
        <taxon>Bacteria</taxon>
        <taxon>Bacillati</taxon>
        <taxon>Bacillota</taxon>
        <taxon>Bacilli</taxon>
        <taxon>Lactobacillales</taxon>
        <taxon>Aerococcaceae</taxon>
        <taxon>Aerococcus</taxon>
    </lineage>
</organism>
<dbReference type="Proteomes" id="UP000069912">
    <property type="component" value="Chromosome"/>
</dbReference>
<dbReference type="AlphaFoldDB" id="A0A0X8FCQ0"/>
<accession>A0A0X8FCQ0</accession>
<proteinExistence type="predicted"/>
<evidence type="ECO:0008006" key="4">
    <source>
        <dbReference type="Google" id="ProtNLM"/>
    </source>
</evidence>
<reference evidence="2 3" key="1">
    <citation type="journal article" date="2016" name="Genome Announc.">
        <title>Complete Genome Sequences of Aerococcus christensenii CCUG 28831T, Aerococcus sanguinicola CCUG 43001T, Aerococcus urinae CCUG 36881T, Aerococcus urinaeequi CCUG 28094T, Aerococcus urinaehominis CCUG 42038 BT, and Aerococcus viridans CCUG 4311T.</title>
        <authorList>
            <person name="Carkaci D."/>
            <person name="Dargis R."/>
            <person name="Nielsen X.C."/>
            <person name="Skovgaard O."/>
            <person name="Fuursted K."/>
            <person name="Christensen J.J."/>
        </authorList>
    </citation>
    <scope>NUCLEOTIDE SEQUENCE [LARGE SCALE GENOMIC DNA]</scope>
    <source>
        <strain evidence="2 3">CCUG43001</strain>
    </source>
</reference>
<dbReference type="InterPro" id="IPR052395">
    <property type="entry name" value="ET_Ferredoxin"/>
</dbReference>
<dbReference type="PANTHER" id="PTHR39163">
    <property type="entry name" value="FERREDOXIN"/>
    <property type="match status" value="1"/>
</dbReference>